<dbReference type="GO" id="GO:0008483">
    <property type="term" value="F:transaminase activity"/>
    <property type="evidence" value="ECO:0007669"/>
    <property type="project" value="UniProtKB-KW"/>
</dbReference>
<evidence type="ECO:0000256" key="7">
    <source>
        <dbReference type="PIRSR" id="PIRSR000390-2"/>
    </source>
</evidence>
<dbReference type="Pfam" id="PF01041">
    <property type="entry name" value="DegT_DnrJ_EryC1"/>
    <property type="match status" value="1"/>
</dbReference>
<dbReference type="Gene3D" id="3.40.640.10">
    <property type="entry name" value="Type I PLP-dependent aspartate aminotransferase-like (Major domain)"/>
    <property type="match status" value="1"/>
</dbReference>
<dbReference type="PANTHER" id="PTHR30244">
    <property type="entry name" value="TRANSAMINASE"/>
    <property type="match status" value="1"/>
</dbReference>
<evidence type="ECO:0000256" key="2">
    <source>
        <dbReference type="ARBA" id="ARBA00022576"/>
    </source>
</evidence>
<evidence type="ECO:0000313" key="10">
    <source>
        <dbReference type="Proteomes" id="UP000178501"/>
    </source>
</evidence>
<protein>
    <recommendedName>
        <fullName evidence="11">Aminotransferase DegT</fullName>
    </recommendedName>
</protein>
<sequence length="374" mass="41838">MNKPLKKISVCQPTLTGKEWPYVKDCLDTNWISSNGKYIEKFEKNFSRFCGVKFGISCTSGTTALHLALAAAGIKKGDEVIIPSFTIISVPNAVLWTGAKPVLVDSELATGNIDADKIEEKITKKTKAIIPVHIYGHPCEMGKITALAKKYKLIVIEDCAEAHGAAYKGRKVGSLGDLGCFSFYTNKIITTGEGGMVITNNGKYAQKLRLLKNLAFIKPRFVHQEIGFNYRLTNIAAAIGVAQLEKISQFIAARRKNAKLYNQRLKKINGILPPVEKKYVKNVYWMYAIRLAKNFPLTKDELMDKLASRGIETRSFFYPMHLQPIFKKMGLFKKEKYPISEILYQTGLYLPSASNLTVKEIKKVVAVIETLAKE</sequence>
<evidence type="ECO:0000256" key="1">
    <source>
        <dbReference type="ARBA" id="ARBA00001933"/>
    </source>
</evidence>
<dbReference type="InterPro" id="IPR015422">
    <property type="entry name" value="PyrdxlP-dep_Trfase_small"/>
</dbReference>
<dbReference type="CDD" id="cd00616">
    <property type="entry name" value="AHBA_syn"/>
    <property type="match status" value="1"/>
</dbReference>
<comment type="cofactor">
    <cofactor evidence="1">
        <name>pyridoxal 5'-phosphate</name>
        <dbReference type="ChEBI" id="CHEBI:597326"/>
    </cofactor>
</comment>
<evidence type="ECO:0000256" key="4">
    <source>
        <dbReference type="ARBA" id="ARBA00022898"/>
    </source>
</evidence>
<dbReference type="FunFam" id="3.40.640.10:FF:000090">
    <property type="entry name" value="Pyridoxal phosphate-dependent aminotransferase"/>
    <property type="match status" value="1"/>
</dbReference>
<dbReference type="InterPro" id="IPR000653">
    <property type="entry name" value="DegT/StrS_aminotransferase"/>
</dbReference>
<dbReference type="Proteomes" id="UP000178501">
    <property type="component" value="Unassembled WGS sequence"/>
</dbReference>
<comment type="caution">
    <text evidence="9">The sequence shown here is derived from an EMBL/GenBank/DDBJ whole genome shotgun (WGS) entry which is preliminary data.</text>
</comment>
<evidence type="ECO:0000256" key="6">
    <source>
        <dbReference type="PIRSR" id="PIRSR000390-1"/>
    </source>
</evidence>
<evidence type="ECO:0008006" key="11">
    <source>
        <dbReference type="Google" id="ProtNLM"/>
    </source>
</evidence>
<organism evidence="9 10">
    <name type="scientific">Candidatus Buchananbacteria bacterium RIFCSPHIGHO2_02_FULL_45_11b</name>
    <dbReference type="NCBI Taxonomy" id="1797541"/>
    <lineage>
        <taxon>Bacteria</taxon>
        <taxon>Candidatus Buchananiibacteriota</taxon>
    </lineage>
</organism>
<dbReference type="GO" id="GO:0030170">
    <property type="term" value="F:pyridoxal phosphate binding"/>
    <property type="evidence" value="ECO:0007669"/>
    <property type="project" value="TreeGrafter"/>
</dbReference>
<dbReference type="EMBL" id="MHIK01000064">
    <property type="protein sequence ID" value="OGY50253.1"/>
    <property type="molecule type" value="Genomic_DNA"/>
</dbReference>
<dbReference type="SUPFAM" id="SSF53383">
    <property type="entry name" value="PLP-dependent transferases"/>
    <property type="match status" value="1"/>
</dbReference>
<name>A0A1G1YD29_9BACT</name>
<dbReference type="PIRSF" id="PIRSF000390">
    <property type="entry name" value="PLP_StrS"/>
    <property type="match status" value="1"/>
</dbReference>
<dbReference type="InterPro" id="IPR015421">
    <property type="entry name" value="PyrdxlP-dep_Trfase_major"/>
</dbReference>
<dbReference type="PANTHER" id="PTHR30244:SF30">
    <property type="entry name" value="BLR5990 PROTEIN"/>
    <property type="match status" value="1"/>
</dbReference>
<evidence type="ECO:0000256" key="3">
    <source>
        <dbReference type="ARBA" id="ARBA00022679"/>
    </source>
</evidence>
<evidence type="ECO:0000256" key="8">
    <source>
        <dbReference type="RuleBase" id="RU004508"/>
    </source>
</evidence>
<keyword evidence="4 7" id="KW-0663">Pyridoxal phosphate</keyword>
<accession>A0A1G1YD29</accession>
<keyword evidence="3" id="KW-0808">Transferase</keyword>
<dbReference type="InterPro" id="IPR015424">
    <property type="entry name" value="PyrdxlP-dep_Trfase"/>
</dbReference>
<feature type="active site" description="Proton acceptor" evidence="6">
    <location>
        <position position="187"/>
    </location>
</feature>
<evidence type="ECO:0000256" key="5">
    <source>
        <dbReference type="ARBA" id="ARBA00037999"/>
    </source>
</evidence>
<proteinExistence type="inferred from homology"/>
<comment type="similarity">
    <text evidence="5 8">Belongs to the DegT/DnrJ/EryC1 family.</text>
</comment>
<feature type="modified residue" description="N6-(pyridoxal phosphate)lysine" evidence="7">
    <location>
        <position position="187"/>
    </location>
</feature>
<reference evidence="9 10" key="1">
    <citation type="journal article" date="2016" name="Nat. Commun.">
        <title>Thousands of microbial genomes shed light on interconnected biogeochemical processes in an aquifer system.</title>
        <authorList>
            <person name="Anantharaman K."/>
            <person name="Brown C.T."/>
            <person name="Hug L.A."/>
            <person name="Sharon I."/>
            <person name="Castelle C.J."/>
            <person name="Probst A.J."/>
            <person name="Thomas B.C."/>
            <person name="Singh A."/>
            <person name="Wilkins M.J."/>
            <person name="Karaoz U."/>
            <person name="Brodie E.L."/>
            <person name="Williams K.H."/>
            <person name="Hubbard S.S."/>
            <person name="Banfield J.F."/>
        </authorList>
    </citation>
    <scope>NUCLEOTIDE SEQUENCE [LARGE SCALE GENOMIC DNA]</scope>
</reference>
<dbReference type="AlphaFoldDB" id="A0A1G1YD29"/>
<gene>
    <name evidence="9" type="ORF">A3J65_04455</name>
</gene>
<evidence type="ECO:0000313" key="9">
    <source>
        <dbReference type="EMBL" id="OGY50253.1"/>
    </source>
</evidence>
<dbReference type="GO" id="GO:0000271">
    <property type="term" value="P:polysaccharide biosynthetic process"/>
    <property type="evidence" value="ECO:0007669"/>
    <property type="project" value="TreeGrafter"/>
</dbReference>
<dbReference type="Gene3D" id="3.90.1150.10">
    <property type="entry name" value="Aspartate Aminotransferase, domain 1"/>
    <property type="match status" value="1"/>
</dbReference>
<keyword evidence="2" id="KW-0032">Aminotransferase</keyword>